<dbReference type="PROSITE" id="PS00134">
    <property type="entry name" value="TRYPSIN_HIS"/>
    <property type="match status" value="1"/>
</dbReference>
<keyword evidence="3" id="KW-0378">Hydrolase</keyword>
<comment type="caution">
    <text evidence="2">Lacks conserved residue(s) required for the propagation of feature annotation.</text>
</comment>
<dbReference type="PROSITE" id="PS00135">
    <property type="entry name" value="TRYPSIN_SER"/>
    <property type="match status" value="1"/>
</dbReference>
<keyword evidence="3" id="KW-0720">Serine protease</keyword>
<dbReference type="GO" id="GO:0004252">
    <property type="term" value="F:serine-type endopeptidase activity"/>
    <property type="evidence" value="ECO:0007669"/>
    <property type="project" value="InterPro"/>
</dbReference>
<dbReference type="InterPro" id="IPR018114">
    <property type="entry name" value="TRYPSIN_HIS"/>
</dbReference>
<evidence type="ECO:0000259" key="5">
    <source>
        <dbReference type="PROSITE" id="PS50240"/>
    </source>
</evidence>
<protein>
    <submittedName>
        <fullName evidence="6">Uncharacterized protein</fullName>
    </submittedName>
</protein>
<dbReference type="SMART" id="SM00020">
    <property type="entry name" value="Tryp_SPc"/>
    <property type="match status" value="1"/>
</dbReference>
<keyword evidence="7" id="KW-1185">Reference proteome</keyword>
<accession>A0A8J2KPQ1</accession>
<dbReference type="InterPro" id="IPR001254">
    <property type="entry name" value="Trypsin_dom"/>
</dbReference>
<keyword evidence="3" id="KW-0645">Protease</keyword>
<dbReference type="PROSITE" id="PS50240">
    <property type="entry name" value="TRYPSIN_DOM"/>
    <property type="match status" value="1"/>
</dbReference>
<organism evidence="6 7">
    <name type="scientific">Allacma fusca</name>
    <dbReference type="NCBI Taxonomy" id="39272"/>
    <lineage>
        <taxon>Eukaryota</taxon>
        <taxon>Metazoa</taxon>
        <taxon>Ecdysozoa</taxon>
        <taxon>Arthropoda</taxon>
        <taxon>Hexapoda</taxon>
        <taxon>Collembola</taxon>
        <taxon>Symphypleona</taxon>
        <taxon>Sminthuridae</taxon>
        <taxon>Allacma</taxon>
    </lineage>
</organism>
<dbReference type="GO" id="GO:0006508">
    <property type="term" value="P:proteolysis"/>
    <property type="evidence" value="ECO:0007669"/>
    <property type="project" value="UniProtKB-KW"/>
</dbReference>
<gene>
    <name evidence="6" type="ORF">AFUS01_LOCUS29402</name>
</gene>
<name>A0A8J2KPQ1_9HEXA</name>
<feature type="domain" description="Peptidase S1" evidence="5">
    <location>
        <begin position="196"/>
        <end position="436"/>
    </location>
</feature>
<keyword evidence="1 2" id="KW-1015">Disulfide bond</keyword>
<sequence>MGYLHGKAIMEISPLSMELRRSTNAISSREITCDEETSYGFSTRIDCNSSRYVMKDESVIIESPGFGGMFGYPPSTACQWNFHSRNSCNLEIQCSKFRLNDLLCMDFMEIQDDKGWVHRYCGLKSPKNSQLGPTITIKFSSNSWPKFPLVGFRCRINCRNDEDWKSSKGPPSPKTEITTSSNCTCGVVGRPRVPKIINGTSTFPNEFRWMVALIQTNEILPFCGGALINSRYILTAAHCVYGKTSSDLNASLNYDAHYSNITRILLDMHQIERIIIHPKYNDFRLDYDAALLKLKKPLDLDFRAHVPICLPSVGYGADDYANVNVTVAGWGITNDGKNAYVPLQKVNMTVLYDSVCRELYPMRKIKPEKLCAYSPYKDSCEGDSGGPLMIAQNYRKGSVYTHIGIVSSGIGCAQVDRPGLYIRTTELVSWIRISAKDGRFCRI</sequence>
<dbReference type="EMBL" id="CAJVCH010433973">
    <property type="protein sequence ID" value="CAG7818925.1"/>
    <property type="molecule type" value="Genomic_DNA"/>
</dbReference>
<reference evidence="6" key="1">
    <citation type="submission" date="2021-06" db="EMBL/GenBank/DDBJ databases">
        <authorList>
            <person name="Hodson N. C."/>
            <person name="Mongue J. A."/>
            <person name="Jaron S. K."/>
        </authorList>
    </citation>
    <scope>NUCLEOTIDE SEQUENCE</scope>
</reference>
<dbReference type="PROSITE" id="PS01180">
    <property type="entry name" value="CUB"/>
    <property type="match status" value="1"/>
</dbReference>
<feature type="domain" description="CUB" evidence="4">
    <location>
        <begin position="47"/>
        <end position="159"/>
    </location>
</feature>
<dbReference type="PANTHER" id="PTHR24252:SF7">
    <property type="entry name" value="HYALIN"/>
    <property type="match status" value="1"/>
</dbReference>
<evidence type="ECO:0000313" key="7">
    <source>
        <dbReference type="Proteomes" id="UP000708208"/>
    </source>
</evidence>
<evidence type="ECO:0000256" key="3">
    <source>
        <dbReference type="RuleBase" id="RU363034"/>
    </source>
</evidence>
<evidence type="ECO:0000256" key="1">
    <source>
        <dbReference type="ARBA" id="ARBA00023157"/>
    </source>
</evidence>
<dbReference type="PANTHER" id="PTHR24252">
    <property type="entry name" value="ACROSIN-RELATED"/>
    <property type="match status" value="1"/>
</dbReference>
<dbReference type="InterPro" id="IPR000859">
    <property type="entry name" value="CUB_dom"/>
</dbReference>
<dbReference type="OrthoDB" id="6380398at2759"/>
<comment type="caution">
    <text evidence="6">The sequence shown here is derived from an EMBL/GenBank/DDBJ whole genome shotgun (WGS) entry which is preliminary data.</text>
</comment>
<feature type="disulfide bond" evidence="2">
    <location>
        <begin position="104"/>
        <end position="121"/>
    </location>
</feature>
<dbReference type="Pfam" id="PF00431">
    <property type="entry name" value="CUB"/>
    <property type="match status" value="1"/>
</dbReference>
<evidence type="ECO:0000259" key="4">
    <source>
        <dbReference type="PROSITE" id="PS01180"/>
    </source>
</evidence>
<dbReference type="Proteomes" id="UP000708208">
    <property type="component" value="Unassembled WGS sequence"/>
</dbReference>
<evidence type="ECO:0000256" key="2">
    <source>
        <dbReference type="PROSITE-ProRule" id="PRU00059"/>
    </source>
</evidence>
<dbReference type="AlphaFoldDB" id="A0A8J2KPQ1"/>
<dbReference type="Pfam" id="PF00089">
    <property type="entry name" value="Trypsin"/>
    <property type="match status" value="1"/>
</dbReference>
<dbReference type="CDD" id="cd00190">
    <property type="entry name" value="Tryp_SPc"/>
    <property type="match status" value="1"/>
</dbReference>
<proteinExistence type="predicted"/>
<dbReference type="FunFam" id="2.40.10.10:FF:000068">
    <property type="entry name" value="transmembrane protease serine 2"/>
    <property type="match status" value="1"/>
</dbReference>
<evidence type="ECO:0000313" key="6">
    <source>
        <dbReference type="EMBL" id="CAG7818925.1"/>
    </source>
</evidence>
<dbReference type="InterPro" id="IPR033116">
    <property type="entry name" value="TRYPSIN_SER"/>
</dbReference>